<dbReference type="EMBL" id="LXWW01000054">
    <property type="protein sequence ID" value="OAO16886.1"/>
    <property type="molecule type" value="Genomic_DNA"/>
</dbReference>
<keyword evidence="4 5" id="KW-0694">RNA-binding</keyword>
<dbReference type="OrthoDB" id="260824at2759"/>
<sequence>MSEEQKSATVRAVDGYIGLNDFAVHFEDDVAAYFTKHLGEKEFSSICKLSCQAPPYTSIRINLLSISREDALELVKSLLAPFNEMLKKEGRDPVVPYLHKTISELIIIPPAKSICPSVDDLKSMPLVLIDRMCAESVLRGSDIFVKGVRAVDKTCTKGQKVCVAVDLCNNDLPRGSDASLFIGSNLIIGEAVLQMTRSEIMSSESGLCLDQIHRLSFDLPPLQQLPDCLLMQNFPSLLTSRVLNPAPKSCVLDCCAAPGNKWSHLCMLMQDQGLIVGMDRSRKKAIDNLFAIKKKFGYVSLQGVMEAAEEERLRAEGAAYRLQECGEAAGDPTQSKSFMKKMARIQRQKERKQREHQQKRAAEGETPMAVKRVSVEEQAALTLERYKHSKKTLLKEEKNTQELCLLSPVAEGVAPAPLVNLLNAGVHAKTAKIPGYPREVFDFVLLDPPCSALGLRPRLSHQVSMEELYGYRNYQRQFIDVAVQLLRAGGVLVYSTCTYDPLENEENVAFILRNYPMELMTQDEALRFGKEGLKDCGLTDEERSKVQRFNMTEECNSIGFFISCFRKTH</sequence>
<dbReference type="AlphaFoldDB" id="A0A196SKR4"/>
<dbReference type="SUPFAM" id="SSF53335">
    <property type="entry name" value="S-adenosyl-L-methionine-dependent methyltransferases"/>
    <property type="match status" value="2"/>
</dbReference>
<evidence type="ECO:0000256" key="1">
    <source>
        <dbReference type="ARBA" id="ARBA00022603"/>
    </source>
</evidence>
<feature type="region of interest" description="Disordered" evidence="6">
    <location>
        <begin position="347"/>
        <end position="367"/>
    </location>
</feature>
<dbReference type="Gene3D" id="2.30.130.10">
    <property type="entry name" value="PUA domain"/>
    <property type="match status" value="1"/>
</dbReference>
<protein>
    <recommendedName>
        <fullName evidence="7">SAM-dependent MTase RsmB/NOP-type domain-containing protein</fullName>
    </recommendedName>
</protein>
<dbReference type="InterPro" id="IPR029063">
    <property type="entry name" value="SAM-dependent_MTases_sf"/>
</dbReference>
<evidence type="ECO:0000256" key="4">
    <source>
        <dbReference type="ARBA" id="ARBA00022884"/>
    </source>
</evidence>
<evidence type="ECO:0000313" key="8">
    <source>
        <dbReference type="EMBL" id="OAO16886.1"/>
    </source>
</evidence>
<dbReference type="PROSITE" id="PS50890">
    <property type="entry name" value="PUA"/>
    <property type="match status" value="1"/>
</dbReference>
<evidence type="ECO:0000259" key="7">
    <source>
        <dbReference type="PROSITE" id="PS51686"/>
    </source>
</evidence>
<evidence type="ECO:0000256" key="5">
    <source>
        <dbReference type="PROSITE-ProRule" id="PRU01023"/>
    </source>
</evidence>
<dbReference type="InterPro" id="IPR023267">
    <property type="entry name" value="RCMT"/>
</dbReference>
<organism evidence="8 9">
    <name type="scientific">Blastocystis sp. subtype 1 (strain ATCC 50177 / NandII)</name>
    <dbReference type="NCBI Taxonomy" id="478820"/>
    <lineage>
        <taxon>Eukaryota</taxon>
        <taxon>Sar</taxon>
        <taxon>Stramenopiles</taxon>
        <taxon>Bigyra</taxon>
        <taxon>Opalozoa</taxon>
        <taxon>Opalinata</taxon>
        <taxon>Blastocystidae</taxon>
        <taxon>Blastocystis</taxon>
    </lineage>
</organism>
<dbReference type="GO" id="GO:0008173">
    <property type="term" value="F:RNA methyltransferase activity"/>
    <property type="evidence" value="ECO:0007669"/>
    <property type="project" value="InterPro"/>
</dbReference>
<comment type="caution">
    <text evidence="5">Lacks conserved residue(s) required for the propagation of feature annotation.</text>
</comment>
<dbReference type="InterPro" id="IPR015947">
    <property type="entry name" value="PUA-like_sf"/>
</dbReference>
<feature type="active site" description="Nucleophile" evidence="5">
    <location>
        <position position="497"/>
    </location>
</feature>
<comment type="similarity">
    <text evidence="5">Belongs to the class I-like SAM-binding methyltransferase superfamily. RsmB/NOP family.</text>
</comment>
<keyword evidence="3 5" id="KW-0949">S-adenosyl-L-methionine</keyword>
<evidence type="ECO:0000313" key="9">
    <source>
        <dbReference type="Proteomes" id="UP000078348"/>
    </source>
</evidence>
<accession>A0A196SKR4</accession>
<dbReference type="SUPFAM" id="SSF88697">
    <property type="entry name" value="PUA domain-like"/>
    <property type="match status" value="1"/>
</dbReference>
<evidence type="ECO:0000256" key="3">
    <source>
        <dbReference type="ARBA" id="ARBA00022691"/>
    </source>
</evidence>
<dbReference type="Gene3D" id="3.40.50.150">
    <property type="entry name" value="Vaccinia Virus protein VP39"/>
    <property type="match status" value="2"/>
</dbReference>
<comment type="caution">
    <text evidence="8">The sequence shown here is derived from an EMBL/GenBank/DDBJ whole genome shotgun (WGS) entry which is preliminary data.</text>
</comment>
<dbReference type="PROSITE" id="PS51686">
    <property type="entry name" value="SAM_MT_RSMB_NOP"/>
    <property type="match status" value="1"/>
</dbReference>
<dbReference type="PANTHER" id="PTHR22807:SF34">
    <property type="entry name" value="TRNA (CYTOSINE(72)-C(5))-METHYLTRANSFERASE NSUN6"/>
    <property type="match status" value="1"/>
</dbReference>
<name>A0A196SKR4_BLAHN</name>
<dbReference type="Gene3D" id="3.30.70.1170">
    <property type="entry name" value="Sun protein, domain 3"/>
    <property type="match status" value="1"/>
</dbReference>
<feature type="binding site" evidence="5">
    <location>
        <position position="439"/>
    </location>
    <ligand>
        <name>S-adenosyl-L-methionine</name>
        <dbReference type="ChEBI" id="CHEBI:59789"/>
    </ligand>
</feature>
<dbReference type="CDD" id="cd02440">
    <property type="entry name" value="AdoMet_MTases"/>
    <property type="match status" value="1"/>
</dbReference>
<keyword evidence="1 5" id="KW-0489">Methyltransferase</keyword>
<dbReference type="GO" id="GO:0001510">
    <property type="term" value="P:RNA methylation"/>
    <property type="evidence" value="ECO:0007669"/>
    <property type="project" value="InterPro"/>
</dbReference>
<dbReference type="InterPro" id="IPR036974">
    <property type="entry name" value="PUA_sf"/>
</dbReference>
<dbReference type="STRING" id="478820.A0A196SKR4"/>
<feature type="compositionally biased region" description="Basic and acidic residues" evidence="6">
    <location>
        <begin position="352"/>
        <end position="363"/>
    </location>
</feature>
<dbReference type="InterPro" id="IPR049560">
    <property type="entry name" value="MeTrfase_RsmB-F_NOP2_cat"/>
</dbReference>
<dbReference type="Pfam" id="PF01189">
    <property type="entry name" value="Methyltr_RsmB-F"/>
    <property type="match status" value="2"/>
</dbReference>
<evidence type="ECO:0000256" key="2">
    <source>
        <dbReference type="ARBA" id="ARBA00022679"/>
    </source>
</evidence>
<keyword evidence="2 5" id="KW-0808">Transferase</keyword>
<evidence type="ECO:0000256" key="6">
    <source>
        <dbReference type="SAM" id="MobiDB-lite"/>
    </source>
</evidence>
<dbReference type="GO" id="GO:0003723">
    <property type="term" value="F:RNA binding"/>
    <property type="evidence" value="ECO:0007669"/>
    <property type="project" value="UniProtKB-UniRule"/>
</dbReference>
<proteinExistence type="inferred from homology"/>
<reference evidence="8 9" key="1">
    <citation type="submission" date="2016-05" db="EMBL/GenBank/DDBJ databases">
        <title>Nuclear genome of Blastocystis sp. subtype 1 NandII.</title>
        <authorList>
            <person name="Gentekaki E."/>
            <person name="Curtis B."/>
            <person name="Stairs C."/>
            <person name="Eme L."/>
            <person name="Herman E."/>
            <person name="Klimes V."/>
            <person name="Arias M.C."/>
            <person name="Elias M."/>
            <person name="Hilliou F."/>
            <person name="Klute M."/>
            <person name="Malik S.-B."/>
            <person name="Pightling A."/>
            <person name="Rachubinski R."/>
            <person name="Salas D."/>
            <person name="Schlacht A."/>
            <person name="Suga H."/>
            <person name="Archibald J."/>
            <person name="Ball S.G."/>
            <person name="Clark G."/>
            <person name="Dacks J."/>
            <person name="Van Der Giezen M."/>
            <person name="Tsaousis A."/>
            <person name="Roger A."/>
        </authorList>
    </citation>
    <scope>NUCLEOTIDE SEQUENCE [LARGE SCALE GENOMIC DNA]</scope>
    <source>
        <strain evidence="9">ATCC 50177 / NandII</strain>
    </source>
</reference>
<feature type="binding site" evidence="5">
    <location>
        <position position="447"/>
    </location>
    <ligand>
        <name>S-adenosyl-L-methionine</name>
        <dbReference type="ChEBI" id="CHEBI:59789"/>
    </ligand>
</feature>
<keyword evidence="9" id="KW-1185">Reference proteome</keyword>
<dbReference type="Proteomes" id="UP000078348">
    <property type="component" value="Unassembled WGS sequence"/>
</dbReference>
<dbReference type="PRINTS" id="PR02008">
    <property type="entry name" value="RCMTFAMILY"/>
</dbReference>
<gene>
    <name evidence="8" type="ORF">AV274_1329</name>
</gene>
<feature type="domain" description="SAM-dependent MTase RsmB/NOP-type" evidence="7">
    <location>
        <begin position="439"/>
        <end position="568"/>
    </location>
</feature>
<dbReference type="PANTHER" id="PTHR22807">
    <property type="entry name" value="NOP2 YEAST -RELATED NOL1/NOP2/FMU SUN DOMAIN-CONTAINING"/>
    <property type="match status" value="1"/>
</dbReference>
<dbReference type="InterPro" id="IPR001678">
    <property type="entry name" value="MeTrfase_RsmB-F_NOP2_dom"/>
</dbReference>